<evidence type="ECO:0000313" key="1">
    <source>
        <dbReference type="EMBL" id="KAF0748564.1"/>
    </source>
</evidence>
<comment type="caution">
    <text evidence="1">The sequence shown here is derived from an EMBL/GenBank/DDBJ whole genome shotgun (WGS) entry which is preliminary data.</text>
</comment>
<keyword evidence="2" id="KW-1185">Reference proteome</keyword>
<proteinExistence type="predicted"/>
<name>A0A6G0Y3G1_APHCR</name>
<accession>A0A6G0Y3G1</accession>
<reference evidence="1 2" key="1">
    <citation type="submission" date="2019-08" db="EMBL/GenBank/DDBJ databases">
        <title>Whole genome of Aphis craccivora.</title>
        <authorList>
            <person name="Voronova N.V."/>
            <person name="Shulinski R.S."/>
            <person name="Bandarenka Y.V."/>
            <person name="Zhorov D.G."/>
            <person name="Warner D."/>
        </authorList>
    </citation>
    <scope>NUCLEOTIDE SEQUENCE [LARGE SCALE GENOMIC DNA]</scope>
    <source>
        <strain evidence="1">180601</strain>
        <tissue evidence="1">Whole Body</tissue>
    </source>
</reference>
<dbReference type="EMBL" id="VUJU01006426">
    <property type="protein sequence ID" value="KAF0748564.1"/>
    <property type="molecule type" value="Genomic_DNA"/>
</dbReference>
<evidence type="ECO:0000313" key="2">
    <source>
        <dbReference type="Proteomes" id="UP000478052"/>
    </source>
</evidence>
<gene>
    <name evidence="1" type="ORF">FWK35_00027350</name>
</gene>
<sequence>MLTQFPVFSKRLISFSMLMTLK</sequence>
<dbReference type="AlphaFoldDB" id="A0A6G0Y3G1"/>
<dbReference type="Proteomes" id="UP000478052">
    <property type="component" value="Unassembled WGS sequence"/>
</dbReference>
<organism evidence="1 2">
    <name type="scientific">Aphis craccivora</name>
    <name type="common">Cowpea aphid</name>
    <dbReference type="NCBI Taxonomy" id="307492"/>
    <lineage>
        <taxon>Eukaryota</taxon>
        <taxon>Metazoa</taxon>
        <taxon>Ecdysozoa</taxon>
        <taxon>Arthropoda</taxon>
        <taxon>Hexapoda</taxon>
        <taxon>Insecta</taxon>
        <taxon>Pterygota</taxon>
        <taxon>Neoptera</taxon>
        <taxon>Paraneoptera</taxon>
        <taxon>Hemiptera</taxon>
        <taxon>Sternorrhyncha</taxon>
        <taxon>Aphidomorpha</taxon>
        <taxon>Aphidoidea</taxon>
        <taxon>Aphididae</taxon>
        <taxon>Aphidini</taxon>
        <taxon>Aphis</taxon>
        <taxon>Aphis</taxon>
    </lineage>
</organism>
<protein>
    <submittedName>
        <fullName evidence="1">Uncharacterized protein</fullName>
    </submittedName>
</protein>